<dbReference type="InterPro" id="IPR052364">
    <property type="entry name" value="Rubrerythrin"/>
</dbReference>
<dbReference type="SUPFAM" id="SSF47240">
    <property type="entry name" value="Ferritin-like"/>
    <property type="match status" value="1"/>
</dbReference>
<evidence type="ECO:0000256" key="2">
    <source>
        <dbReference type="ARBA" id="ARBA00022448"/>
    </source>
</evidence>
<dbReference type="Pfam" id="PF02915">
    <property type="entry name" value="Rubrerythrin"/>
    <property type="match status" value="2"/>
</dbReference>
<dbReference type="GO" id="GO:0005506">
    <property type="term" value="F:iron ion binding"/>
    <property type="evidence" value="ECO:0007669"/>
    <property type="project" value="InterPro"/>
</dbReference>
<evidence type="ECO:0000256" key="5">
    <source>
        <dbReference type="ARBA" id="ARBA00023004"/>
    </source>
</evidence>
<keyword evidence="4" id="KW-0249">Electron transport</keyword>
<evidence type="ECO:0000256" key="3">
    <source>
        <dbReference type="ARBA" id="ARBA00022723"/>
    </source>
</evidence>
<evidence type="ECO:0000256" key="1">
    <source>
        <dbReference type="ARBA" id="ARBA00001965"/>
    </source>
</evidence>
<comment type="cofactor">
    <cofactor evidence="1">
        <name>Fe(3+)</name>
        <dbReference type="ChEBI" id="CHEBI:29034"/>
    </cofactor>
</comment>
<sequence length="179" mass="20440">MELKDSQTWKNFETALNLECRAYCEYTFFGQQAGKDGYTQIQEIFNETAANELHHAKLLYKKLHDGAVPGTMENLEAARASEEAEGVGAYTSFSKTAYDEGFPEIGEWFAELAKIEMSHEQRYVKLKERIESDEVFKRAEPVVWVCTVCGHIHIGTEPPEVCPVCQHPRGHFEIKAENY</sequence>
<dbReference type="CDD" id="cd00729">
    <property type="entry name" value="rubredoxin_SM"/>
    <property type="match status" value="1"/>
</dbReference>
<evidence type="ECO:0000259" key="6">
    <source>
        <dbReference type="PROSITE" id="PS50903"/>
    </source>
</evidence>
<evidence type="ECO:0000259" key="7">
    <source>
        <dbReference type="PROSITE" id="PS50905"/>
    </source>
</evidence>
<accession>A0A7C9NVF6</accession>
<keyword evidence="5" id="KW-0408">Iron</keyword>
<dbReference type="EMBL" id="QWKH01000202">
    <property type="protein sequence ID" value="NBI35632.1"/>
    <property type="molecule type" value="Genomic_DNA"/>
</dbReference>
<dbReference type="PROSITE" id="PS50903">
    <property type="entry name" value="RUBREDOXIN_LIKE"/>
    <property type="match status" value="1"/>
</dbReference>
<organism evidence="8">
    <name type="scientific">Muribaculaceae bacterium Z82</name>
    <dbReference type="NCBI Taxonomy" id="2304548"/>
    <lineage>
        <taxon>Bacteria</taxon>
        <taxon>Pseudomonadati</taxon>
        <taxon>Bacteroidota</taxon>
        <taxon>Bacteroidia</taxon>
        <taxon>Bacteroidales</taxon>
        <taxon>Muribaculaceae</taxon>
    </lineage>
</organism>
<comment type="caution">
    <text evidence="8">The sequence shown here is derived from an EMBL/GenBank/DDBJ whole genome shotgun (WGS) entry which is preliminary data.</text>
</comment>
<protein>
    <submittedName>
        <fullName evidence="8">Rubrerythrin family protein</fullName>
    </submittedName>
</protein>
<gene>
    <name evidence="8" type="ORF">D1639_11485</name>
</gene>
<proteinExistence type="predicted"/>
<evidence type="ECO:0000256" key="4">
    <source>
        <dbReference type="ARBA" id="ARBA00022982"/>
    </source>
</evidence>
<evidence type="ECO:0000313" key="8">
    <source>
        <dbReference type="EMBL" id="NBI35632.1"/>
    </source>
</evidence>
<dbReference type="PROSITE" id="PS50905">
    <property type="entry name" value="FERRITIN_LIKE"/>
    <property type="match status" value="1"/>
</dbReference>
<dbReference type="SUPFAM" id="SSF57802">
    <property type="entry name" value="Rubredoxin-like"/>
    <property type="match status" value="1"/>
</dbReference>
<dbReference type="PANTHER" id="PTHR43865">
    <property type="entry name" value="RUBRERYTHRIN-RELATED"/>
    <property type="match status" value="1"/>
</dbReference>
<dbReference type="AlphaFoldDB" id="A0A7C9NVF6"/>
<feature type="domain" description="Ferritin-like diiron" evidence="7">
    <location>
        <begin position="2"/>
        <end position="134"/>
    </location>
</feature>
<keyword evidence="3" id="KW-0479">Metal-binding</keyword>
<dbReference type="InterPro" id="IPR048574">
    <property type="entry name" value="RUBY_RBDX"/>
</dbReference>
<dbReference type="PANTHER" id="PTHR43865:SF1">
    <property type="entry name" value="RUBRERYTHRIN-RELATED"/>
    <property type="match status" value="1"/>
</dbReference>
<feature type="domain" description="Rubredoxin-like" evidence="6">
    <location>
        <begin position="141"/>
        <end position="175"/>
    </location>
</feature>
<reference evidence="8" key="1">
    <citation type="submission" date="2018-08" db="EMBL/GenBank/DDBJ databases">
        <title>Murine metabolic-syndrome-specific gut microbial biobank.</title>
        <authorList>
            <person name="Liu C."/>
        </authorList>
    </citation>
    <scope>NUCLEOTIDE SEQUENCE [LARGE SCALE GENOMIC DNA]</scope>
    <source>
        <strain evidence="8">Z82</strain>
    </source>
</reference>
<dbReference type="Gene3D" id="1.20.1260.10">
    <property type="match status" value="1"/>
</dbReference>
<dbReference type="InterPro" id="IPR009078">
    <property type="entry name" value="Ferritin-like_SF"/>
</dbReference>
<dbReference type="GO" id="GO:0016491">
    <property type="term" value="F:oxidoreductase activity"/>
    <property type="evidence" value="ECO:0007669"/>
    <property type="project" value="InterPro"/>
</dbReference>
<dbReference type="InterPro" id="IPR009040">
    <property type="entry name" value="Ferritin-like_diiron"/>
</dbReference>
<dbReference type="Gene3D" id="2.20.28.10">
    <property type="match status" value="1"/>
</dbReference>
<dbReference type="InterPro" id="IPR012347">
    <property type="entry name" value="Ferritin-like"/>
</dbReference>
<name>A0A7C9NVF6_9BACT</name>
<keyword evidence="2" id="KW-0813">Transport</keyword>
<dbReference type="InterPro" id="IPR024934">
    <property type="entry name" value="Rubredoxin-like_dom"/>
</dbReference>
<dbReference type="Pfam" id="PF21349">
    <property type="entry name" value="RUBY_RBDX"/>
    <property type="match status" value="1"/>
</dbReference>
<dbReference type="InterPro" id="IPR003251">
    <property type="entry name" value="Rr_diiron-bd_dom"/>
</dbReference>
<dbReference type="CDD" id="cd01041">
    <property type="entry name" value="Rubrerythrin"/>
    <property type="match status" value="1"/>
</dbReference>